<dbReference type="Proteomes" id="UP000432089">
    <property type="component" value="Unassembled WGS sequence"/>
</dbReference>
<evidence type="ECO:0000256" key="4">
    <source>
        <dbReference type="ARBA" id="ARBA00022723"/>
    </source>
</evidence>
<dbReference type="GO" id="GO:0016705">
    <property type="term" value="F:oxidoreductase activity, acting on paired donors, with incorporation or reduction of molecular oxygen"/>
    <property type="evidence" value="ECO:0007669"/>
    <property type="project" value="InterPro"/>
</dbReference>
<evidence type="ECO:0000313" key="10">
    <source>
        <dbReference type="EMBL" id="KAB0680939.1"/>
    </source>
</evidence>
<evidence type="ECO:0000256" key="8">
    <source>
        <dbReference type="ARBA" id="ARBA00043906"/>
    </source>
</evidence>
<comment type="similarity">
    <text evidence="2 9">Belongs to the cytochrome P450 family.</text>
</comment>
<dbReference type="GO" id="GO:0020037">
    <property type="term" value="F:heme binding"/>
    <property type="evidence" value="ECO:0007669"/>
    <property type="project" value="InterPro"/>
</dbReference>
<dbReference type="RefSeq" id="WP_150969129.1">
    <property type="nucleotide sequence ID" value="NZ_VZDO01000004.1"/>
</dbReference>
<evidence type="ECO:0000256" key="9">
    <source>
        <dbReference type="RuleBase" id="RU000461"/>
    </source>
</evidence>
<dbReference type="Gene3D" id="1.10.630.10">
    <property type="entry name" value="Cytochrome P450"/>
    <property type="match status" value="1"/>
</dbReference>
<evidence type="ECO:0000256" key="7">
    <source>
        <dbReference type="ARBA" id="ARBA00023033"/>
    </source>
</evidence>
<evidence type="ECO:0000256" key="1">
    <source>
        <dbReference type="ARBA" id="ARBA00001971"/>
    </source>
</evidence>
<dbReference type="InterPro" id="IPR036396">
    <property type="entry name" value="Cyt_P450_sf"/>
</dbReference>
<organism evidence="10 11">
    <name type="scientific">Plantimonas leprariae</name>
    <dbReference type="NCBI Taxonomy" id="2615207"/>
    <lineage>
        <taxon>Bacteria</taxon>
        <taxon>Pseudomonadati</taxon>
        <taxon>Pseudomonadota</taxon>
        <taxon>Alphaproteobacteria</taxon>
        <taxon>Hyphomicrobiales</taxon>
        <taxon>Aurantimonadaceae</taxon>
        <taxon>Plantimonas</taxon>
    </lineage>
</organism>
<dbReference type="PANTHER" id="PTHR46696">
    <property type="entry name" value="P450, PUTATIVE (EUROFUNG)-RELATED"/>
    <property type="match status" value="1"/>
</dbReference>
<keyword evidence="5 9" id="KW-0560">Oxidoreductase</keyword>
<dbReference type="PROSITE" id="PS00086">
    <property type="entry name" value="CYTOCHROME_P450"/>
    <property type="match status" value="1"/>
</dbReference>
<dbReference type="SUPFAM" id="SSF48264">
    <property type="entry name" value="Cytochrome P450"/>
    <property type="match status" value="1"/>
</dbReference>
<dbReference type="GO" id="GO:0005506">
    <property type="term" value="F:iron ion binding"/>
    <property type="evidence" value="ECO:0007669"/>
    <property type="project" value="InterPro"/>
</dbReference>
<evidence type="ECO:0000256" key="6">
    <source>
        <dbReference type="ARBA" id="ARBA00023004"/>
    </source>
</evidence>
<keyword evidence="3 9" id="KW-0349">Heme</keyword>
<dbReference type="AlphaFoldDB" id="A0A7V7PR70"/>
<dbReference type="FunFam" id="1.10.630.10:FF:000018">
    <property type="entry name" value="Cytochrome P450 monooxygenase"/>
    <property type="match status" value="1"/>
</dbReference>
<sequence>MTTAPSGLPASLRWDGGTLHLDPRGPAFFEDPYPAYAEMHRHCAFFRWHELDRLAVCGHSLVASLLRDRRFGRILPAASDGRPDYADIPQHLRNFYAIERHSMLDLEPPTHSRIRGLVLKAFVSRQVDRLAPRIEALANGLVDRFAGRGEVELVAGFATPLPVMVIAELIGVDASETAQLLDWSHRMVAMYQFGRTREIEIEADRAAAEFRDFVLGEIAAKRQRPGDDLLSALVRAETEEGKLSEDEMVSTIVLLMNAGHEATVHQIGNGVKTMLENGGANPRRLLADEAQGGRAVEEMLRFDAPLHLFERVALENVELPGGLTVRRGEEVALLLGAANRDPAAYMEPDRFDPARSGPAPVSFGGGIHFCVGAPLARLELRIALRVLFERLPDLRIAAPPRYRDSWHFHGLERLDLAFEPAAVRS</sequence>
<evidence type="ECO:0000313" key="11">
    <source>
        <dbReference type="Proteomes" id="UP000432089"/>
    </source>
</evidence>
<evidence type="ECO:0000256" key="2">
    <source>
        <dbReference type="ARBA" id="ARBA00010617"/>
    </source>
</evidence>
<dbReference type="Pfam" id="PF00067">
    <property type="entry name" value="p450"/>
    <property type="match status" value="1"/>
</dbReference>
<comment type="cofactor">
    <cofactor evidence="1">
        <name>heme</name>
        <dbReference type="ChEBI" id="CHEBI:30413"/>
    </cofactor>
</comment>
<gene>
    <name evidence="10" type="ORF">F6X38_06950</name>
</gene>
<dbReference type="InterPro" id="IPR017972">
    <property type="entry name" value="Cyt_P450_CS"/>
</dbReference>
<protein>
    <submittedName>
        <fullName evidence="10">Cytochrome P450</fullName>
    </submittedName>
</protein>
<evidence type="ECO:0000256" key="5">
    <source>
        <dbReference type="ARBA" id="ARBA00023002"/>
    </source>
</evidence>
<dbReference type="PRINTS" id="PR00359">
    <property type="entry name" value="BP450"/>
</dbReference>
<comment type="function">
    <text evidence="8">Cytochromes P450 are a group of heme-thiolate monooxygenases. They oxidize a variety of structurally unrelated compounds, including steroids, fatty acids, and xenobiotics.</text>
</comment>
<dbReference type="EMBL" id="VZDO01000004">
    <property type="protein sequence ID" value="KAB0680939.1"/>
    <property type="molecule type" value="Genomic_DNA"/>
</dbReference>
<dbReference type="InterPro" id="IPR002397">
    <property type="entry name" value="Cyt_P450_B"/>
</dbReference>
<keyword evidence="6 9" id="KW-0408">Iron</keyword>
<reference evidence="10 11" key="1">
    <citation type="submission" date="2019-09" db="EMBL/GenBank/DDBJ databases">
        <title>YIM 132180 draft genome.</title>
        <authorList>
            <person name="Zhang K."/>
        </authorList>
    </citation>
    <scope>NUCLEOTIDE SEQUENCE [LARGE SCALE GENOMIC DNA]</scope>
    <source>
        <strain evidence="10 11">YIM 132180</strain>
    </source>
</reference>
<accession>A0A7V7PR70</accession>
<evidence type="ECO:0000256" key="3">
    <source>
        <dbReference type="ARBA" id="ARBA00022617"/>
    </source>
</evidence>
<name>A0A7V7PR70_9HYPH</name>
<keyword evidence="11" id="KW-1185">Reference proteome</keyword>
<dbReference type="InterPro" id="IPR001128">
    <property type="entry name" value="Cyt_P450"/>
</dbReference>
<dbReference type="PANTHER" id="PTHR46696:SF1">
    <property type="entry name" value="CYTOCHROME P450 YJIB-RELATED"/>
    <property type="match status" value="1"/>
</dbReference>
<keyword evidence="4 9" id="KW-0479">Metal-binding</keyword>
<keyword evidence="7 9" id="KW-0503">Monooxygenase</keyword>
<proteinExistence type="inferred from homology"/>
<dbReference type="CDD" id="cd20625">
    <property type="entry name" value="CYP164-like"/>
    <property type="match status" value="1"/>
</dbReference>
<dbReference type="GO" id="GO:0004497">
    <property type="term" value="F:monooxygenase activity"/>
    <property type="evidence" value="ECO:0007669"/>
    <property type="project" value="UniProtKB-KW"/>
</dbReference>
<comment type="caution">
    <text evidence="10">The sequence shown here is derived from an EMBL/GenBank/DDBJ whole genome shotgun (WGS) entry which is preliminary data.</text>
</comment>